<feature type="transmembrane region" description="Helical" evidence="1">
    <location>
        <begin position="112"/>
        <end position="131"/>
    </location>
</feature>
<feature type="transmembrane region" description="Helical" evidence="1">
    <location>
        <begin position="87"/>
        <end position="106"/>
    </location>
</feature>
<keyword evidence="1" id="KW-1133">Transmembrane helix</keyword>
<dbReference type="AlphaFoldDB" id="A0A7W9EZS5"/>
<reference evidence="2 3" key="1">
    <citation type="submission" date="2020-08" db="EMBL/GenBank/DDBJ databases">
        <title>Genomic Encyclopedia of Type Strains, Phase IV (KMG-IV): sequencing the most valuable type-strain genomes for metagenomic binning, comparative biology and taxonomic classification.</title>
        <authorList>
            <person name="Goeker M."/>
        </authorList>
    </citation>
    <scope>NUCLEOTIDE SEQUENCE [LARGE SCALE GENOMIC DNA]</scope>
    <source>
        <strain evidence="2 3">DSM 101064</strain>
    </source>
</reference>
<evidence type="ECO:0000256" key="1">
    <source>
        <dbReference type="SAM" id="Phobius"/>
    </source>
</evidence>
<accession>A0A7W9EZS5</accession>
<gene>
    <name evidence="2" type="ORF">FHS72_002111</name>
</gene>
<sequence length="141" mass="14979">MRKAAAYRDVSWGDAVQAAAVCWIGLPSIAFAIAFAIFSLPYSMTAADPVRFVGAYTGVIAASVVVSWLPLAIMVPVVQFVFNRQMGFVFIGFTIGTGVGGALGFGLFGQQYLMAGLLVGAIYGATNFAVLRRLNRLPPHK</sequence>
<dbReference type="EMBL" id="JACIJM010000005">
    <property type="protein sequence ID" value="MBB5722485.1"/>
    <property type="molecule type" value="Genomic_DNA"/>
</dbReference>
<proteinExistence type="predicted"/>
<keyword evidence="1" id="KW-0812">Transmembrane</keyword>
<keyword evidence="3" id="KW-1185">Reference proteome</keyword>
<keyword evidence="1" id="KW-0472">Membrane</keyword>
<evidence type="ECO:0000313" key="3">
    <source>
        <dbReference type="Proteomes" id="UP000535415"/>
    </source>
</evidence>
<evidence type="ECO:0000313" key="2">
    <source>
        <dbReference type="EMBL" id="MBB5722485.1"/>
    </source>
</evidence>
<protein>
    <submittedName>
        <fullName evidence="2">Uncharacterized protein</fullName>
    </submittedName>
</protein>
<feature type="transmembrane region" description="Helical" evidence="1">
    <location>
        <begin position="52"/>
        <end position="75"/>
    </location>
</feature>
<name>A0A7W9EZS5_9RHOB</name>
<comment type="caution">
    <text evidence="2">The sequence shown here is derived from an EMBL/GenBank/DDBJ whole genome shotgun (WGS) entry which is preliminary data.</text>
</comment>
<dbReference type="RefSeq" id="WP_183528788.1">
    <property type="nucleotide sequence ID" value="NZ_JACIJM010000005.1"/>
</dbReference>
<organism evidence="2 3">
    <name type="scientific">Yoonia ponticola</name>
    <dbReference type="NCBI Taxonomy" id="1524255"/>
    <lineage>
        <taxon>Bacteria</taxon>
        <taxon>Pseudomonadati</taxon>
        <taxon>Pseudomonadota</taxon>
        <taxon>Alphaproteobacteria</taxon>
        <taxon>Rhodobacterales</taxon>
        <taxon>Paracoccaceae</taxon>
        <taxon>Yoonia</taxon>
    </lineage>
</organism>
<feature type="transmembrane region" description="Helical" evidence="1">
    <location>
        <begin position="20"/>
        <end position="40"/>
    </location>
</feature>
<dbReference type="Proteomes" id="UP000535415">
    <property type="component" value="Unassembled WGS sequence"/>
</dbReference>